<dbReference type="Proteomes" id="UP000601041">
    <property type="component" value="Unassembled WGS sequence"/>
</dbReference>
<proteinExistence type="predicted"/>
<accession>A0ABN7JL51</accession>
<dbReference type="InterPro" id="IPR010982">
    <property type="entry name" value="Lambda_DNA-bd_dom_sf"/>
</dbReference>
<organism evidence="1 2">
    <name type="scientific">Pseudorhizobium halotolerans</name>
    <dbReference type="NCBI Taxonomy" id="1233081"/>
    <lineage>
        <taxon>Bacteria</taxon>
        <taxon>Pseudomonadati</taxon>
        <taxon>Pseudomonadota</taxon>
        <taxon>Alphaproteobacteria</taxon>
        <taxon>Hyphomicrobiales</taxon>
        <taxon>Rhizobiaceae</taxon>
        <taxon>Rhizobium/Agrobacterium group</taxon>
        <taxon>Pseudorhizobium</taxon>
    </lineage>
</organism>
<reference evidence="1 2" key="1">
    <citation type="submission" date="2020-11" db="EMBL/GenBank/DDBJ databases">
        <authorList>
            <person name="Lassalle F."/>
        </authorList>
    </citation>
    <scope>NUCLEOTIDE SEQUENCE [LARGE SCALE GENOMIC DNA]</scope>
    <source>
        <strain evidence="1 2">AB21</strain>
    </source>
</reference>
<gene>
    <name evidence="1" type="ORF">RHAB21_02537</name>
</gene>
<evidence type="ECO:0000313" key="2">
    <source>
        <dbReference type="Proteomes" id="UP000601041"/>
    </source>
</evidence>
<name>A0ABN7JL51_9HYPH</name>
<protein>
    <recommendedName>
        <fullName evidence="3">HTH cro/C1-type domain-containing protein</fullName>
    </recommendedName>
</protein>
<comment type="caution">
    <text evidence="1">The sequence shown here is derived from an EMBL/GenBank/DDBJ whole genome shotgun (WGS) entry which is preliminary data.</text>
</comment>
<dbReference type="EMBL" id="CABFWE030000005">
    <property type="protein sequence ID" value="CAD7036539.1"/>
    <property type="molecule type" value="Genomic_DNA"/>
</dbReference>
<evidence type="ECO:0000313" key="1">
    <source>
        <dbReference type="EMBL" id="CAD7036539.1"/>
    </source>
</evidence>
<dbReference type="RefSeq" id="WP_142587804.1">
    <property type="nucleotide sequence ID" value="NZ_CABFWE030000005.1"/>
</dbReference>
<keyword evidence="2" id="KW-1185">Reference proteome</keyword>
<dbReference type="SUPFAM" id="SSF47413">
    <property type="entry name" value="lambda repressor-like DNA-binding domains"/>
    <property type="match status" value="1"/>
</dbReference>
<evidence type="ECO:0008006" key="3">
    <source>
        <dbReference type="Google" id="ProtNLM"/>
    </source>
</evidence>
<sequence>MTGLQNGSNPSYADYDLRAFARALRGKRAVDPRGMRDIADEIGVTLSDFSRAMGGQMVSVGKVIALCQWLDVPVERFYLPPEKSAKTGCFTSTTVKHEGRARP</sequence>